<name>A0A4P9WK42_9FUNG</name>
<evidence type="ECO:0008006" key="3">
    <source>
        <dbReference type="Google" id="ProtNLM"/>
    </source>
</evidence>
<dbReference type="SUPFAM" id="SSF52047">
    <property type="entry name" value="RNI-like"/>
    <property type="match status" value="1"/>
</dbReference>
<dbReference type="Proteomes" id="UP000269721">
    <property type="component" value="Unassembled WGS sequence"/>
</dbReference>
<dbReference type="AlphaFoldDB" id="A0A4P9WK42"/>
<protein>
    <recommendedName>
        <fullName evidence="3">F-box domain-containing protein</fullName>
    </recommendedName>
</protein>
<organism evidence="1 2">
    <name type="scientific">Blyttiomyces helicus</name>
    <dbReference type="NCBI Taxonomy" id="388810"/>
    <lineage>
        <taxon>Eukaryota</taxon>
        <taxon>Fungi</taxon>
        <taxon>Fungi incertae sedis</taxon>
        <taxon>Chytridiomycota</taxon>
        <taxon>Chytridiomycota incertae sedis</taxon>
        <taxon>Chytridiomycetes</taxon>
        <taxon>Chytridiomycetes incertae sedis</taxon>
        <taxon>Blyttiomyces</taxon>
    </lineage>
</organism>
<keyword evidence="2" id="KW-1185">Reference proteome</keyword>
<dbReference type="InterPro" id="IPR032675">
    <property type="entry name" value="LRR_dom_sf"/>
</dbReference>
<dbReference type="EMBL" id="KZ994846">
    <property type="protein sequence ID" value="RKO91918.1"/>
    <property type="molecule type" value="Genomic_DNA"/>
</dbReference>
<proteinExistence type="predicted"/>
<reference evidence="2" key="1">
    <citation type="journal article" date="2018" name="Nat. Microbiol.">
        <title>Leveraging single-cell genomics to expand the fungal tree of life.</title>
        <authorList>
            <person name="Ahrendt S.R."/>
            <person name="Quandt C.A."/>
            <person name="Ciobanu D."/>
            <person name="Clum A."/>
            <person name="Salamov A."/>
            <person name="Andreopoulos B."/>
            <person name="Cheng J.F."/>
            <person name="Woyke T."/>
            <person name="Pelin A."/>
            <person name="Henrissat B."/>
            <person name="Reynolds N.K."/>
            <person name="Benny G.L."/>
            <person name="Smith M.E."/>
            <person name="James T.Y."/>
            <person name="Grigoriev I.V."/>
        </authorList>
    </citation>
    <scope>NUCLEOTIDE SEQUENCE [LARGE SCALE GENOMIC DNA]</scope>
</reference>
<evidence type="ECO:0000313" key="2">
    <source>
        <dbReference type="Proteomes" id="UP000269721"/>
    </source>
</evidence>
<evidence type="ECO:0000313" key="1">
    <source>
        <dbReference type="EMBL" id="RKO91918.1"/>
    </source>
</evidence>
<accession>A0A4P9WK42</accession>
<dbReference type="Gene3D" id="3.80.10.10">
    <property type="entry name" value="Ribonuclease Inhibitor"/>
    <property type="match status" value="1"/>
</dbReference>
<sequence length="573" mass="62680">MSTSLAIFSAIEFAVTEMTAVSRENDGLHPRLECTLRVLRQTLGLVRDWDAALEQPGEADVDWRVSEVDFEEEAERGVGGEFTMEGETDGVSGDNRVAEIHVEEAERGVSVEAITESETGGLSGDDGGQQSLTTLAVSRRVDTAIFVTGRARGDALPHDVLVDLFENVRKVDRRMLVAASTVCRRWSAPARAALLRSILMQELERTAFFALSAVMRKYRVGDAYAASSPIRSLFIRNTGLPTASTRAVIYPLFANVRRLSIQLPFDPDAEGATRGPIDMSVLAPLLIACPHLTSLDLCYTTLSDFVPLPESKWVAVEGIIAGLENLKLPAQIDGERGASAVARMSAAVGVPLQRWELYATEDLSHIATGLCRNLKYLNVSRFSDEDGPPTESEIRLCSDIGRIAPAITHLTLTVRTHLQGPLLLRVLPEVTVLDVSKWSLGPDPQGTGILRVLRNHKPLTSLKMSMPHTACDIQDLLTLLRLRGSQLSRFEIFGVGDGWTSDEITTTLAHTTPNLETLRLCSHIGTPDLEISFEMLDSLKANCPKLFDVFPPPRTPGPFPEGIFAGHVWRGKN</sequence>
<gene>
    <name evidence="1" type="ORF">BDK51DRAFT_45135</name>
</gene>